<dbReference type="GO" id="GO:0008270">
    <property type="term" value="F:zinc ion binding"/>
    <property type="evidence" value="ECO:0007669"/>
    <property type="project" value="UniProtKB-KW"/>
</dbReference>
<dbReference type="PANTHER" id="PTHR28082:SF1">
    <property type="entry name" value="HELPER OF TIM PROTEIN 13"/>
    <property type="match status" value="1"/>
</dbReference>
<keyword evidence="6" id="KW-1185">Reference proteome</keyword>
<dbReference type="AlphaFoldDB" id="A0A0A1MCA6"/>
<keyword evidence="1" id="KW-0479">Metal-binding</keyword>
<organism evidence="5 6">
    <name type="scientific">Oceanobacillus oncorhynchi</name>
    <dbReference type="NCBI Taxonomy" id="545501"/>
    <lineage>
        <taxon>Bacteria</taxon>
        <taxon>Bacillati</taxon>
        <taxon>Bacillota</taxon>
        <taxon>Bacilli</taxon>
        <taxon>Bacillales</taxon>
        <taxon>Bacillaceae</taxon>
        <taxon>Oceanobacillus</taxon>
    </lineage>
</organism>
<evidence type="ECO:0000256" key="2">
    <source>
        <dbReference type="ARBA" id="ARBA00022771"/>
    </source>
</evidence>
<keyword evidence="3" id="KW-0862">Zinc</keyword>
<evidence type="ECO:0000256" key="1">
    <source>
        <dbReference type="ARBA" id="ARBA00022723"/>
    </source>
</evidence>
<evidence type="ECO:0000313" key="5">
    <source>
        <dbReference type="EMBL" id="CEI80698.1"/>
    </source>
</evidence>
<dbReference type="RefSeq" id="WP_042529363.1">
    <property type="nucleotide sequence ID" value="NZ_CAXOIH010000008.1"/>
</dbReference>
<dbReference type="EMBL" id="CDGG01000001">
    <property type="protein sequence ID" value="CEI80698.1"/>
    <property type="molecule type" value="Genomic_DNA"/>
</dbReference>
<dbReference type="InterPro" id="IPR016694">
    <property type="entry name" value="UCP017292"/>
</dbReference>
<dbReference type="InterPro" id="IPR008913">
    <property type="entry name" value="Znf_CHY"/>
</dbReference>
<protein>
    <submittedName>
        <fullName evidence="5">CHY zinc finger</fullName>
    </submittedName>
</protein>
<name>A0A0A1MCA6_9BACI</name>
<proteinExistence type="predicted"/>
<dbReference type="GO" id="GO:0045041">
    <property type="term" value="P:protein import into mitochondrial intermembrane space"/>
    <property type="evidence" value="ECO:0007669"/>
    <property type="project" value="TreeGrafter"/>
</dbReference>
<dbReference type="Pfam" id="PF05495">
    <property type="entry name" value="zf-CHY"/>
    <property type="match status" value="1"/>
</dbReference>
<dbReference type="PIRSF" id="PIRSF017292">
    <property type="entry name" value="UCP017292_Znf_CHY"/>
    <property type="match status" value="1"/>
</dbReference>
<evidence type="ECO:0000259" key="4">
    <source>
        <dbReference type="PROSITE" id="PS51266"/>
    </source>
</evidence>
<accession>A0A0A1MCA6</accession>
<gene>
    <name evidence="5" type="ORF">BN997_00507</name>
</gene>
<feature type="domain" description="CHY-type" evidence="4">
    <location>
        <begin position="8"/>
        <end position="88"/>
    </location>
</feature>
<dbReference type="Proteomes" id="UP000040453">
    <property type="component" value="Unassembled WGS sequence"/>
</dbReference>
<keyword evidence="2" id="KW-0863">Zinc-finger</keyword>
<evidence type="ECO:0000256" key="3">
    <source>
        <dbReference type="ARBA" id="ARBA00022833"/>
    </source>
</evidence>
<dbReference type="PANTHER" id="PTHR28082">
    <property type="entry name" value="ZINC FINGER PROTEIN"/>
    <property type="match status" value="1"/>
</dbReference>
<dbReference type="OrthoDB" id="882119at2"/>
<dbReference type="PROSITE" id="PS51266">
    <property type="entry name" value="ZF_CHY"/>
    <property type="match status" value="1"/>
</dbReference>
<evidence type="ECO:0000313" key="6">
    <source>
        <dbReference type="Proteomes" id="UP000040453"/>
    </source>
</evidence>
<dbReference type="InterPro" id="IPR037274">
    <property type="entry name" value="Znf_CHY_sf"/>
</dbReference>
<dbReference type="InterPro" id="IPR052604">
    <property type="entry name" value="Mito_Tim_assembly_helper"/>
</dbReference>
<dbReference type="SUPFAM" id="SSF161219">
    <property type="entry name" value="CHY zinc finger-like"/>
    <property type="match status" value="1"/>
</dbReference>
<sequence length="111" mass="13036">MPTVHGPVIDNQTRCRHYHTQKDIIAINFKCCQKYYPCFQCHAECENHKAAVWGKDEFDTPAVLCGVCKTEHTIKQYLNTDKCLRCESAFNEGCQHHYHLYFDYTADCKRQ</sequence>
<reference evidence="5 6" key="1">
    <citation type="submission" date="2014-11" db="EMBL/GenBank/DDBJ databases">
        <authorList>
            <person name="Urmite Genomes Urmite Genomes"/>
        </authorList>
    </citation>
    <scope>NUCLEOTIDE SEQUENCE [LARGE SCALE GENOMIC DNA]</scope>
    <source>
        <strain evidence="5 6">Oc5</strain>
    </source>
</reference>
<dbReference type="STRING" id="545501.BN997_00507"/>